<keyword evidence="2 5" id="KW-0732">Signal</keyword>
<dbReference type="EMBL" id="HBUF01414424">
    <property type="protein sequence ID" value="CAG6739644.1"/>
    <property type="molecule type" value="Transcribed_RNA"/>
</dbReference>
<dbReference type="GO" id="GO:0016020">
    <property type="term" value="C:membrane"/>
    <property type="evidence" value="ECO:0007669"/>
    <property type="project" value="TreeGrafter"/>
</dbReference>
<evidence type="ECO:0000256" key="2">
    <source>
        <dbReference type="ARBA" id="ARBA00022729"/>
    </source>
</evidence>
<feature type="chain" id="PRO_5036428536" evidence="5">
    <location>
        <begin position="23"/>
        <end position="404"/>
    </location>
</feature>
<dbReference type="EMBL" id="HBUF01074661">
    <property type="protein sequence ID" value="CAG6630761.1"/>
    <property type="molecule type" value="Transcribed_RNA"/>
</dbReference>
<dbReference type="AlphaFoldDB" id="A0A8D8QG82"/>
<keyword evidence="1" id="KW-0433">Leucine-rich repeat</keyword>
<dbReference type="InterPro" id="IPR001611">
    <property type="entry name" value="Leu-rich_rpt"/>
</dbReference>
<dbReference type="Gene3D" id="3.80.10.10">
    <property type="entry name" value="Ribonuclease Inhibitor"/>
    <property type="match status" value="1"/>
</dbReference>
<keyword evidence="4" id="KW-0812">Transmembrane</keyword>
<dbReference type="EMBL" id="HBUF01259581">
    <property type="protein sequence ID" value="CAG6682516.1"/>
    <property type="molecule type" value="Transcribed_RNA"/>
</dbReference>
<feature type="signal peptide" evidence="5">
    <location>
        <begin position="1"/>
        <end position="22"/>
    </location>
</feature>
<sequence>MFSGSCSFFLLLLCWYWDHCMSSPSPSLPLDAQKKAPASVSAPASFSYRTPCLKLCACGMGKYATFEHQVYIVNCTDTNLTDAKLLEYLPLETEVLIFTGNNISELPSNIFGIDDAYTKLQVIDMSNNNIKLIHGKTFHHVDNVERLILNHNDLHINKEEYHPRIFSNFINLRELHLTDTFADNTQDNLASDLHDIFVESDLKKLEKLHLEQNEISIMKDPHLFCALPNLLHLYLGDNFLKGIHFDLECMQKLIYLDLERNRISILMKDDLKELDVVANKSNYFTVEVATNPFLCSCDVLYFYEWLNHTKVVFRHKDTLKCNITQLNCVQTQTLIQSPNDKLCDDAQMFILYLTSLVVLVLVILFVYVKRDMFRTCSRPVLDTVSRKVHYTSLSRTGGILEFDL</sequence>
<dbReference type="InterPro" id="IPR032675">
    <property type="entry name" value="LRR_dom_sf"/>
</dbReference>
<dbReference type="EMBL" id="HBUF01259584">
    <property type="protein sequence ID" value="CAG6682519.1"/>
    <property type="molecule type" value="Transcribed_RNA"/>
</dbReference>
<evidence type="ECO:0000256" key="4">
    <source>
        <dbReference type="SAM" id="Phobius"/>
    </source>
</evidence>
<dbReference type="EMBL" id="HBUF01558929">
    <property type="protein sequence ID" value="CAG6761354.1"/>
    <property type="molecule type" value="Transcribed_RNA"/>
</dbReference>
<name>A0A8D8QG82_9HEMI</name>
<dbReference type="EMBL" id="HBUF01259583">
    <property type="protein sequence ID" value="CAG6682518.1"/>
    <property type="molecule type" value="Transcribed_RNA"/>
</dbReference>
<evidence type="ECO:0000256" key="1">
    <source>
        <dbReference type="ARBA" id="ARBA00022614"/>
    </source>
</evidence>
<keyword evidence="4" id="KW-0472">Membrane</keyword>
<dbReference type="EMBL" id="HBUF01414422">
    <property type="protein sequence ID" value="CAG6739642.1"/>
    <property type="molecule type" value="Transcribed_RNA"/>
</dbReference>
<feature type="transmembrane region" description="Helical" evidence="4">
    <location>
        <begin position="349"/>
        <end position="368"/>
    </location>
</feature>
<dbReference type="SUPFAM" id="SSF52058">
    <property type="entry name" value="L domain-like"/>
    <property type="match status" value="1"/>
</dbReference>
<keyword evidence="3" id="KW-0677">Repeat</keyword>
<evidence type="ECO:0000256" key="3">
    <source>
        <dbReference type="ARBA" id="ARBA00022737"/>
    </source>
</evidence>
<keyword evidence="4" id="KW-1133">Transmembrane helix</keyword>
<proteinExistence type="predicted"/>
<dbReference type="SMART" id="SM00369">
    <property type="entry name" value="LRR_TYP"/>
    <property type="match status" value="6"/>
</dbReference>
<dbReference type="EMBL" id="HBUF01414423">
    <property type="protein sequence ID" value="CAG6739643.1"/>
    <property type="molecule type" value="Transcribed_RNA"/>
</dbReference>
<dbReference type="EMBL" id="HBUF01259582">
    <property type="protein sequence ID" value="CAG6682517.1"/>
    <property type="molecule type" value="Transcribed_RNA"/>
</dbReference>
<dbReference type="InterPro" id="IPR003591">
    <property type="entry name" value="Leu-rich_rpt_typical-subtyp"/>
</dbReference>
<organism evidence="6">
    <name type="scientific">Cacopsylla melanoneura</name>
    <dbReference type="NCBI Taxonomy" id="428564"/>
    <lineage>
        <taxon>Eukaryota</taxon>
        <taxon>Metazoa</taxon>
        <taxon>Ecdysozoa</taxon>
        <taxon>Arthropoda</taxon>
        <taxon>Hexapoda</taxon>
        <taxon>Insecta</taxon>
        <taxon>Pterygota</taxon>
        <taxon>Neoptera</taxon>
        <taxon>Paraneoptera</taxon>
        <taxon>Hemiptera</taxon>
        <taxon>Sternorrhyncha</taxon>
        <taxon>Psylloidea</taxon>
        <taxon>Psyllidae</taxon>
        <taxon>Psyllinae</taxon>
        <taxon>Cacopsylla</taxon>
    </lineage>
</organism>
<dbReference type="EMBL" id="HBUF01259580">
    <property type="protein sequence ID" value="CAG6682515.1"/>
    <property type="molecule type" value="Transcribed_RNA"/>
</dbReference>
<dbReference type="EMBL" id="HBUF01074660">
    <property type="protein sequence ID" value="CAG6630760.1"/>
    <property type="molecule type" value="Transcribed_RNA"/>
</dbReference>
<dbReference type="PANTHER" id="PTHR24364:SF18">
    <property type="entry name" value="LP06937P"/>
    <property type="match status" value="1"/>
</dbReference>
<evidence type="ECO:0000313" key="6">
    <source>
        <dbReference type="EMBL" id="CAG6630762.1"/>
    </source>
</evidence>
<accession>A0A8D8QG82</accession>
<dbReference type="Pfam" id="PF13855">
    <property type="entry name" value="LRR_8"/>
    <property type="match status" value="2"/>
</dbReference>
<keyword evidence="6" id="KW-0675">Receptor</keyword>
<dbReference type="PANTHER" id="PTHR24364">
    <property type="entry name" value="LP06937P"/>
    <property type="match status" value="1"/>
</dbReference>
<reference evidence="6" key="1">
    <citation type="submission" date="2021-05" db="EMBL/GenBank/DDBJ databases">
        <authorList>
            <person name="Alioto T."/>
            <person name="Alioto T."/>
            <person name="Gomez Garrido J."/>
        </authorList>
    </citation>
    <scope>NUCLEOTIDE SEQUENCE</scope>
</reference>
<protein>
    <submittedName>
        <fullName evidence="6">Reticulon-4 receptor-like 2</fullName>
    </submittedName>
</protein>
<dbReference type="EMBL" id="HBUF01074662">
    <property type="protein sequence ID" value="CAG6630762.1"/>
    <property type="molecule type" value="Transcribed_RNA"/>
</dbReference>
<evidence type="ECO:0000256" key="5">
    <source>
        <dbReference type="SAM" id="SignalP"/>
    </source>
</evidence>
<dbReference type="InterPro" id="IPR052286">
    <property type="entry name" value="Wnt_signaling_inhibitor"/>
</dbReference>